<evidence type="ECO:0000313" key="3">
    <source>
        <dbReference type="Proteomes" id="UP000030764"/>
    </source>
</evidence>
<name>A0A085MME3_9BILA</name>
<evidence type="ECO:0000313" key="2">
    <source>
        <dbReference type="EMBL" id="KFD58389.1"/>
    </source>
</evidence>
<dbReference type="Proteomes" id="UP000030764">
    <property type="component" value="Unassembled WGS sequence"/>
</dbReference>
<sequence length="86" mass="9682">MVSLFVDNTHGVIVRFLLLFFEGLGSLLEPSSGKFFEKAECWSDVRMLSVCCCLGVTTEVIKFQKYVKTSFLFGIKGLSVLASYYH</sequence>
<feature type="signal peptide" evidence="1">
    <location>
        <begin position="1"/>
        <end position="33"/>
    </location>
</feature>
<keyword evidence="3" id="KW-1185">Reference proteome</keyword>
<gene>
    <name evidence="2" type="ORF">M513_00615</name>
</gene>
<evidence type="ECO:0000256" key="1">
    <source>
        <dbReference type="SAM" id="SignalP"/>
    </source>
</evidence>
<feature type="chain" id="PRO_5001795355" evidence="1">
    <location>
        <begin position="34"/>
        <end position="86"/>
    </location>
</feature>
<keyword evidence="1" id="KW-0732">Signal</keyword>
<accession>A0A085MME3</accession>
<reference evidence="2 3" key="1">
    <citation type="journal article" date="2014" name="Nat. Genet.">
        <title>Genome and transcriptome of the porcine whipworm Trichuris suis.</title>
        <authorList>
            <person name="Jex A.R."/>
            <person name="Nejsum P."/>
            <person name="Schwarz E.M."/>
            <person name="Hu L."/>
            <person name="Young N.D."/>
            <person name="Hall R.S."/>
            <person name="Korhonen P.K."/>
            <person name="Liao S."/>
            <person name="Thamsborg S."/>
            <person name="Xia J."/>
            <person name="Xu P."/>
            <person name="Wang S."/>
            <person name="Scheerlinck J.P."/>
            <person name="Hofmann A."/>
            <person name="Sternberg P.W."/>
            <person name="Wang J."/>
            <person name="Gasser R.B."/>
        </authorList>
    </citation>
    <scope>NUCLEOTIDE SEQUENCE [LARGE SCALE GENOMIC DNA]</scope>
    <source>
        <strain evidence="2">DCEP-RM93M</strain>
    </source>
</reference>
<organism evidence="2 3">
    <name type="scientific">Trichuris suis</name>
    <name type="common">pig whipworm</name>
    <dbReference type="NCBI Taxonomy" id="68888"/>
    <lineage>
        <taxon>Eukaryota</taxon>
        <taxon>Metazoa</taxon>
        <taxon>Ecdysozoa</taxon>
        <taxon>Nematoda</taxon>
        <taxon>Enoplea</taxon>
        <taxon>Dorylaimia</taxon>
        <taxon>Trichinellida</taxon>
        <taxon>Trichuridae</taxon>
        <taxon>Trichuris</taxon>
    </lineage>
</organism>
<dbReference type="EMBL" id="KL363184">
    <property type="protein sequence ID" value="KFD58389.1"/>
    <property type="molecule type" value="Genomic_DNA"/>
</dbReference>
<protein>
    <submittedName>
        <fullName evidence="2">Uncharacterized protein</fullName>
    </submittedName>
</protein>
<proteinExistence type="predicted"/>
<dbReference type="AlphaFoldDB" id="A0A085MME3"/>